<organism evidence="2 3">
    <name type="scientific">Caerostris extrusa</name>
    <name type="common">Bark spider</name>
    <name type="synonym">Caerostris bankana</name>
    <dbReference type="NCBI Taxonomy" id="172846"/>
    <lineage>
        <taxon>Eukaryota</taxon>
        <taxon>Metazoa</taxon>
        <taxon>Ecdysozoa</taxon>
        <taxon>Arthropoda</taxon>
        <taxon>Chelicerata</taxon>
        <taxon>Arachnida</taxon>
        <taxon>Araneae</taxon>
        <taxon>Araneomorphae</taxon>
        <taxon>Entelegynae</taxon>
        <taxon>Araneoidea</taxon>
        <taxon>Araneidae</taxon>
        <taxon>Caerostris</taxon>
    </lineage>
</organism>
<evidence type="ECO:0000256" key="1">
    <source>
        <dbReference type="SAM" id="Phobius"/>
    </source>
</evidence>
<gene>
    <name evidence="2" type="ORF">CEXT_183731</name>
</gene>
<dbReference type="EMBL" id="BPLR01002215">
    <property type="protein sequence ID" value="GIX71341.1"/>
    <property type="molecule type" value="Genomic_DNA"/>
</dbReference>
<sequence>MQIADLVGLFIGFIWIDASKSTLQHWYRHYWLPIYFTSLVSLLSFLCVSLTASSVHEASKECKNVQEIMLKQVLASNRKKDFKTVTLSTCSSSSPPFILSAWGFFYFSRDWFLQLSEVL</sequence>
<protein>
    <submittedName>
        <fullName evidence="2">Uncharacterized protein</fullName>
    </submittedName>
</protein>
<proteinExistence type="predicted"/>
<name>A0AAV4MG19_CAEEX</name>
<keyword evidence="3" id="KW-1185">Reference proteome</keyword>
<keyword evidence="1" id="KW-0812">Transmembrane</keyword>
<evidence type="ECO:0000313" key="3">
    <source>
        <dbReference type="Proteomes" id="UP001054945"/>
    </source>
</evidence>
<feature type="transmembrane region" description="Helical" evidence="1">
    <location>
        <begin position="30"/>
        <end position="50"/>
    </location>
</feature>
<dbReference type="AlphaFoldDB" id="A0AAV4MG19"/>
<keyword evidence="1" id="KW-1133">Transmembrane helix</keyword>
<evidence type="ECO:0000313" key="2">
    <source>
        <dbReference type="EMBL" id="GIX71341.1"/>
    </source>
</evidence>
<dbReference type="Proteomes" id="UP001054945">
    <property type="component" value="Unassembled WGS sequence"/>
</dbReference>
<reference evidence="2 3" key="1">
    <citation type="submission" date="2021-06" db="EMBL/GenBank/DDBJ databases">
        <title>Caerostris extrusa draft genome.</title>
        <authorList>
            <person name="Kono N."/>
            <person name="Arakawa K."/>
        </authorList>
    </citation>
    <scope>NUCLEOTIDE SEQUENCE [LARGE SCALE GENOMIC DNA]</scope>
</reference>
<keyword evidence="1" id="KW-0472">Membrane</keyword>
<comment type="caution">
    <text evidence="2">The sequence shown here is derived from an EMBL/GenBank/DDBJ whole genome shotgun (WGS) entry which is preliminary data.</text>
</comment>
<accession>A0AAV4MG19</accession>